<name>A0A151ARP6_9CLOT</name>
<reference evidence="1 2" key="1">
    <citation type="submission" date="2016-02" db="EMBL/GenBank/DDBJ databases">
        <title>Genome sequence of Clostridium colicanis DSM 13634.</title>
        <authorList>
            <person name="Poehlein A."/>
            <person name="Daniel R."/>
        </authorList>
    </citation>
    <scope>NUCLEOTIDE SEQUENCE [LARGE SCALE GENOMIC DNA]</scope>
    <source>
        <strain evidence="1 2">DSM 13634</strain>
    </source>
</reference>
<dbReference type="AlphaFoldDB" id="A0A151ARP6"/>
<accession>A0A151ARP6</accession>
<gene>
    <name evidence="1" type="ORF">CLCOL_02650</name>
</gene>
<proteinExistence type="predicted"/>
<protein>
    <submittedName>
        <fullName evidence="1">Uncharacterized protein</fullName>
    </submittedName>
</protein>
<evidence type="ECO:0000313" key="1">
    <source>
        <dbReference type="EMBL" id="KYH30319.1"/>
    </source>
</evidence>
<evidence type="ECO:0000313" key="2">
    <source>
        <dbReference type="Proteomes" id="UP000075374"/>
    </source>
</evidence>
<dbReference type="Proteomes" id="UP000075374">
    <property type="component" value="Unassembled WGS sequence"/>
</dbReference>
<sequence>MADSIKEVKITTKEAEQYLEDFKKKMKERFQEMKIRKNNLNKIDERNGYGIGKECDDNVKREGFAFADAVGENSNTLSLSTQNVAVAAGEAEGETTFAISLSILRSKDDKRRCFIVKPVPCCRKKL</sequence>
<organism evidence="1 2">
    <name type="scientific">Clostridium colicanis DSM 13634</name>
    <dbReference type="NCBI Taxonomy" id="1121305"/>
    <lineage>
        <taxon>Bacteria</taxon>
        <taxon>Bacillati</taxon>
        <taxon>Bacillota</taxon>
        <taxon>Clostridia</taxon>
        <taxon>Eubacteriales</taxon>
        <taxon>Clostridiaceae</taxon>
        <taxon>Clostridium</taxon>
    </lineage>
</organism>
<dbReference type="EMBL" id="LTBB01000001">
    <property type="protein sequence ID" value="KYH30319.1"/>
    <property type="molecule type" value="Genomic_DNA"/>
</dbReference>
<keyword evidence="2" id="KW-1185">Reference proteome</keyword>
<comment type="caution">
    <text evidence="1">The sequence shown here is derived from an EMBL/GenBank/DDBJ whole genome shotgun (WGS) entry which is preliminary data.</text>
</comment>
<dbReference type="RefSeq" id="WP_061857197.1">
    <property type="nucleotide sequence ID" value="NZ_LTBB01000001.1"/>
</dbReference>
<dbReference type="STRING" id="1121305.CLCOL_02650"/>
<dbReference type="PATRIC" id="fig|1121305.3.peg.263"/>